<dbReference type="EMBL" id="BORC01000009">
    <property type="protein sequence ID" value="GIN63920.1"/>
    <property type="molecule type" value="Genomic_DNA"/>
</dbReference>
<evidence type="ECO:0000256" key="9">
    <source>
        <dbReference type="SAM" id="Phobius"/>
    </source>
</evidence>
<dbReference type="GO" id="GO:0005886">
    <property type="term" value="C:plasma membrane"/>
    <property type="evidence" value="ECO:0007669"/>
    <property type="project" value="UniProtKB-SubCell"/>
</dbReference>
<dbReference type="SUPFAM" id="SSF58104">
    <property type="entry name" value="Methyl-accepting chemotaxis protein (MCP) signaling domain"/>
    <property type="match status" value="1"/>
</dbReference>
<evidence type="ECO:0000256" key="2">
    <source>
        <dbReference type="ARBA" id="ARBA00022475"/>
    </source>
</evidence>
<evidence type="ECO:0000313" key="12">
    <source>
        <dbReference type="EMBL" id="GIN63920.1"/>
    </source>
</evidence>
<feature type="domain" description="HAMP" evidence="11">
    <location>
        <begin position="213"/>
        <end position="265"/>
    </location>
</feature>
<keyword evidence="9" id="KW-1133">Transmembrane helix</keyword>
<dbReference type="GO" id="GO:0007165">
    <property type="term" value="P:signal transduction"/>
    <property type="evidence" value="ECO:0007669"/>
    <property type="project" value="UniProtKB-KW"/>
</dbReference>
<evidence type="ECO:0000313" key="13">
    <source>
        <dbReference type="Proteomes" id="UP000682111"/>
    </source>
</evidence>
<dbReference type="PROSITE" id="PS50885">
    <property type="entry name" value="HAMP"/>
    <property type="match status" value="1"/>
</dbReference>
<evidence type="ECO:0000256" key="5">
    <source>
        <dbReference type="ARBA" id="ARBA00029447"/>
    </source>
</evidence>
<accession>A0A920BV32</accession>
<comment type="caution">
    <text evidence="12">The sequence shown here is derived from an EMBL/GenBank/DDBJ whole genome shotgun (WGS) entry which is preliminary data.</text>
</comment>
<comment type="similarity">
    <text evidence="5">Belongs to the methyl-accepting chemotaxis (MCP) protein family.</text>
</comment>
<feature type="domain" description="Methyl-accepting transducer" evidence="10">
    <location>
        <begin position="284"/>
        <end position="555"/>
    </location>
</feature>
<organism evidence="12 13">
    <name type="scientific">Robertmurraya siralis</name>
    <dbReference type="NCBI Taxonomy" id="77777"/>
    <lineage>
        <taxon>Bacteria</taxon>
        <taxon>Bacillati</taxon>
        <taxon>Bacillota</taxon>
        <taxon>Bacilli</taxon>
        <taxon>Bacillales</taxon>
        <taxon>Bacillaceae</taxon>
        <taxon>Robertmurraya</taxon>
    </lineage>
</organism>
<dbReference type="CDD" id="cd11386">
    <property type="entry name" value="MCP_signal"/>
    <property type="match status" value="1"/>
</dbReference>
<reference evidence="12" key="1">
    <citation type="submission" date="2021-03" db="EMBL/GenBank/DDBJ databases">
        <title>Antimicrobial resistance genes in bacteria isolated from Japanese honey, and their potential for conferring macrolide and lincosamide resistance in the American foulbrood pathogen Paenibacillus larvae.</title>
        <authorList>
            <person name="Okamoto M."/>
            <person name="Kumagai M."/>
            <person name="Kanamori H."/>
            <person name="Takamatsu D."/>
        </authorList>
    </citation>
    <scope>NUCLEOTIDE SEQUENCE</scope>
    <source>
        <strain evidence="12">J27TS8</strain>
    </source>
</reference>
<dbReference type="InterPro" id="IPR024478">
    <property type="entry name" value="HlyB_4HB_MCP"/>
</dbReference>
<dbReference type="RefSeq" id="WP_170943636.1">
    <property type="nucleotide sequence ID" value="NZ_BORC01000009.1"/>
</dbReference>
<protein>
    <recommendedName>
        <fullName evidence="14">Methyl-accepting chemotaxis protein</fullName>
    </recommendedName>
</protein>
<dbReference type="Proteomes" id="UP000682111">
    <property type="component" value="Unassembled WGS sequence"/>
</dbReference>
<dbReference type="Pfam" id="PF00672">
    <property type="entry name" value="HAMP"/>
    <property type="match status" value="1"/>
</dbReference>
<evidence type="ECO:0008006" key="14">
    <source>
        <dbReference type="Google" id="ProtNLM"/>
    </source>
</evidence>
<dbReference type="PRINTS" id="PR00260">
    <property type="entry name" value="CHEMTRNSDUCR"/>
</dbReference>
<comment type="subcellular location">
    <subcellularLocation>
        <location evidence="1">Cell membrane</location>
    </subcellularLocation>
</comment>
<dbReference type="PANTHER" id="PTHR32089:SF112">
    <property type="entry name" value="LYSOZYME-LIKE PROTEIN-RELATED"/>
    <property type="match status" value="1"/>
</dbReference>
<feature type="transmembrane region" description="Helical" evidence="9">
    <location>
        <begin position="192"/>
        <end position="215"/>
    </location>
</feature>
<keyword evidence="3 9" id="KW-0472">Membrane</keyword>
<keyword evidence="9" id="KW-0812">Transmembrane</keyword>
<dbReference type="SMART" id="SM00283">
    <property type="entry name" value="MA"/>
    <property type="match status" value="1"/>
</dbReference>
<dbReference type="PROSITE" id="PS50111">
    <property type="entry name" value="CHEMOTAXIS_TRANSDUC_2"/>
    <property type="match status" value="1"/>
</dbReference>
<dbReference type="PANTHER" id="PTHR32089">
    <property type="entry name" value="METHYL-ACCEPTING CHEMOTAXIS PROTEIN MCPB"/>
    <property type="match status" value="1"/>
</dbReference>
<dbReference type="AlphaFoldDB" id="A0A920BV32"/>
<keyword evidence="4 6" id="KW-0807">Transducer</keyword>
<evidence type="ECO:0000256" key="3">
    <source>
        <dbReference type="ARBA" id="ARBA00023136"/>
    </source>
</evidence>
<dbReference type="Gene3D" id="6.10.340.10">
    <property type="match status" value="1"/>
</dbReference>
<keyword evidence="7" id="KW-0175">Coiled coil</keyword>
<keyword evidence="13" id="KW-1185">Reference proteome</keyword>
<dbReference type="GO" id="GO:0006935">
    <property type="term" value="P:chemotaxis"/>
    <property type="evidence" value="ECO:0007669"/>
    <property type="project" value="InterPro"/>
</dbReference>
<dbReference type="InterPro" id="IPR004089">
    <property type="entry name" value="MCPsignal_dom"/>
</dbReference>
<keyword evidence="2" id="KW-1003">Cell membrane</keyword>
<evidence type="ECO:0000256" key="8">
    <source>
        <dbReference type="SAM" id="MobiDB-lite"/>
    </source>
</evidence>
<dbReference type="Pfam" id="PF12729">
    <property type="entry name" value="4HB_MCP_1"/>
    <property type="match status" value="1"/>
</dbReference>
<dbReference type="CDD" id="cd06225">
    <property type="entry name" value="HAMP"/>
    <property type="match status" value="1"/>
</dbReference>
<dbReference type="Pfam" id="PF00015">
    <property type="entry name" value="MCPsignal"/>
    <property type="match status" value="1"/>
</dbReference>
<dbReference type="SMART" id="SM00304">
    <property type="entry name" value="HAMP"/>
    <property type="match status" value="1"/>
</dbReference>
<evidence type="ECO:0000256" key="4">
    <source>
        <dbReference type="ARBA" id="ARBA00023224"/>
    </source>
</evidence>
<evidence type="ECO:0000256" key="1">
    <source>
        <dbReference type="ARBA" id="ARBA00004236"/>
    </source>
</evidence>
<dbReference type="GO" id="GO:0004888">
    <property type="term" value="F:transmembrane signaling receptor activity"/>
    <property type="evidence" value="ECO:0007669"/>
    <property type="project" value="InterPro"/>
</dbReference>
<dbReference type="InterPro" id="IPR003660">
    <property type="entry name" value="HAMP_dom"/>
</dbReference>
<gene>
    <name evidence="12" type="ORF">J27TS8_39130</name>
</gene>
<feature type="coiled-coil region" evidence="7">
    <location>
        <begin position="112"/>
        <end position="173"/>
    </location>
</feature>
<evidence type="ECO:0000259" key="11">
    <source>
        <dbReference type="PROSITE" id="PS50885"/>
    </source>
</evidence>
<evidence type="ECO:0000256" key="6">
    <source>
        <dbReference type="PROSITE-ProRule" id="PRU00284"/>
    </source>
</evidence>
<dbReference type="InterPro" id="IPR004090">
    <property type="entry name" value="Chemotax_Me-accpt_rcpt"/>
</dbReference>
<dbReference type="Gene3D" id="1.10.287.950">
    <property type="entry name" value="Methyl-accepting chemotaxis protein"/>
    <property type="match status" value="1"/>
</dbReference>
<feature type="compositionally biased region" description="Low complexity" evidence="8">
    <location>
        <begin position="275"/>
        <end position="288"/>
    </location>
</feature>
<evidence type="ECO:0000259" key="10">
    <source>
        <dbReference type="PROSITE" id="PS50111"/>
    </source>
</evidence>
<sequence length="570" mass="62343">MKFLKNMKVLHKLLFLIVFFAISILAISYVSISKLSETAKSSATIYHEQLVPAELFSQISEDNRAINSYLLELLITEDTGRNLYLSENIDQTIKNSQSILEELSSMQLNPEIKQQLDLLTSLNEELNIAREDVKRLAMENKNGQAYELFQEKIEDKRVELNDLIENISTLNSTSAKTTYELAVSDSENATKIVIIVIIVSLLISSLVGILIAGLITKPIKDIQKLLGLAEKGDFTVIGRYDSKDEIGMLNQSFNNMIEGVNKVIRTVGETSEQVAASSEELSASAEQSTKSSEHISETIQELAVGAEDQVKHIEESTSVFSQINNSTQQIYENTQKVSGTVHQAAQMSGDGRKVINQVNDQMMFIDNKVTSLVESFNVLSARSKEIGNIIEVITNIAAQTNLLALNAAIEAARAGEHGKGFAVVADEVRKLAEESAHSAEQISKLVAHIQTDTKETMETVNNTTAEVKEGILVVAEAGKTFTEIETAINGVVPQINQVSELIKELLTGTDQVYTSIVEVQGVSQEAAASTQSVTAATEEQLAAMEEIASSAQSLANLAENLQDLIKQFKL</sequence>
<proteinExistence type="inferred from homology"/>
<evidence type="ECO:0000256" key="7">
    <source>
        <dbReference type="SAM" id="Coils"/>
    </source>
</evidence>
<feature type="region of interest" description="Disordered" evidence="8">
    <location>
        <begin position="275"/>
        <end position="294"/>
    </location>
</feature>
<name>A0A920BV32_9BACI</name>